<dbReference type="WBParaSite" id="MhA1_Contig1186.frz3.gene1">
    <property type="protein sequence ID" value="MhA1_Contig1186.frz3.gene1"/>
    <property type="gene ID" value="MhA1_Contig1186.frz3.gene1"/>
</dbReference>
<comment type="function">
    <text evidence="1">Nuclease required for the repair of DNA interstrand cross-links (ICL). Acts as a 5'-3' exonuclease that anchors at a cut end of DNA and cleaves DNA successively at every third nucleotide, allowing to excise an ICL from one strand through flanking incisions.</text>
</comment>
<keyword evidence="1" id="KW-0378">Hydrolase</keyword>
<dbReference type="GO" id="GO:0046872">
    <property type="term" value="F:metal ion binding"/>
    <property type="evidence" value="ECO:0007669"/>
    <property type="project" value="UniProtKB-KW"/>
</dbReference>
<dbReference type="GO" id="GO:0070336">
    <property type="term" value="F:flap-structured DNA binding"/>
    <property type="evidence" value="ECO:0007669"/>
    <property type="project" value="TreeGrafter"/>
</dbReference>
<evidence type="ECO:0000256" key="2">
    <source>
        <dbReference type="SAM" id="MobiDB-lite"/>
    </source>
</evidence>
<dbReference type="GO" id="GO:0036297">
    <property type="term" value="P:interstrand cross-link repair"/>
    <property type="evidence" value="ECO:0007669"/>
    <property type="project" value="InterPro"/>
</dbReference>
<proteinExistence type="inferred from homology"/>
<comment type="subcellular location">
    <subcellularLocation>
        <location evidence="1">Nucleus</location>
    </subcellularLocation>
</comment>
<dbReference type="PANTHER" id="PTHR15749">
    <property type="entry name" value="FANCONI-ASSOCIATED NUCLEASE 1"/>
    <property type="match status" value="1"/>
</dbReference>
<reference evidence="4" key="1">
    <citation type="submission" date="2016-11" db="UniProtKB">
        <authorList>
            <consortium name="WormBaseParasite"/>
        </authorList>
    </citation>
    <scope>IDENTIFICATION</scope>
</reference>
<keyword evidence="1" id="KW-0479">Metal-binding</keyword>
<feature type="region of interest" description="Disordered" evidence="2">
    <location>
        <begin position="84"/>
        <end position="103"/>
    </location>
</feature>
<dbReference type="Proteomes" id="UP000095281">
    <property type="component" value="Unplaced"/>
</dbReference>
<sequence>MTKKKSNKTQSKAAFRRITNIRQCPICKKKLDYSIYLQHYEKCKIKENDDEIISCGEQQSEKEENDLLINKNCKNQKRREISKVVVTSDSNDSPTSSEATGSSLHNSVIVTRDVFDSHVRRASPITISDDNSNEVPIAKEINAKNYCSDLSLSEVHQFCIERLESLLTEQEELLRNHPPPKCNNNRPMDLTDENDSLMDPPPAEILNNKFAPVHYSLRFVWQIMQKALHCVKNGHEDMLETANKFWGDSLRKVHSFLTTSVPAQQLFCRLLVRRRGFHIARNIRYHDLGPKLMPLFIELCENGFFEEAFSINENGDPNSSNITLDEAFNLLQVDDFKVISKKFHIDTRIGRQGIIRELKKHSVRKDVFGRCNLKHLLNWFVFHLFL</sequence>
<dbReference type="InterPro" id="IPR033315">
    <property type="entry name" value="Fan1-like"/>
</dbReference>
<accession>A0A1I8B0K0</accession>
<dbReference type="GO" id="GO:0004528">
    <property type="term" value="F:phosphodiesterase I activity"/>
    <property type="evidence" value="ECO:0007669"/>
    <property type="project" value="UniProtKB-EC"/>
</dbReference>
<organism evidence="3 4">
    <name type="scientific">Meloidogyne hapla</name>
    <name type="common">Root-knot nematode worm</name>
    <dbReference type="NCBI Taxonomy" id="6305"/>
    <lineage>
        <taxon>Eukaryota</taxon>
        <taxon>Metazoa</taxon>
        <taxon>Ecdysozoa</taxon>
        <taxon>Nematoda</taxon>
        <taxon>Chromadorea</taxon>
        <taxon>Rhabditida</taxon>
        <taxon>Tylenchina</taxon>
        <taxon>Tylenchomorpha</taxon>
        <taxon>Tylenchoidea</taxon>
        <taxon>Meloidogynidae</taxon>
        <taxon>Meloidogyninae</taxon>
        <taxon>Meloidogyne</taxon>
    </lineage>
</organism>
<comment type="similarity">
    <text evidence="1">Belongs to the FAN1 family.</text>
</comment>
<name>A0A1I8B0K0_MELHA</name>
<dbReference type="AlphaFoldDB" id="A0A1I8B0K0"/>
<keyword evidence="1" id="KW-0234">DNA repair</keyword>
<dbReference type="GO" id="GO:0005634">
    <property type="term" value="C:nucleus"/>
    <property type="evidence" value="ECO:0007669"/>
    <property type="project" value="UniProtKB-SubCell"/>
</dbReference>
<dbReference type="GO" id="GO:0008409">
    <property type="term" value="F:5'-3' exonuclease activity"/>
    <property type="evidence" value="ECO:0007669"/>
    <property type="project" value="TreeGrafter"/>
</dbReference>
<evidence type="ECO:0000313" key="3">
    <source>
        <dbReference type="Proteomes" id="UP000095281"/>
    </source>
</evidence>
<dbReference type="GO" id="GO:0017108">
    <property type="term" value="F:5'-flap endonuclease activity"/>
    <property type="evidence" value="ECO:0007669"/>
    <property type="project" value="TreeGrafter"/>
</dbReference>
<keyword evidence="1" id="KW-0227">DNA damage</keyword>
<keyword evidence="1" id="KW-0539">Nucleus</keyword>
<protein>
    <recommendedName>
        <fullName evidence="1">Fanconi-associated nuclease</fullName>
        <ecNumber evidence="1">3.1.4.1</ecNumber>
    </recommendedName>
</protein>
<keyword evidence="3" id="KW-1185">Reference proteome</keyword>
<comment type="cofactor">
    <cofactor evidence="1">
        <name>Mg(2+)</name>
        <dbReference type="ChEBI" id="CHEBI:18420"/>
    </cofactor>
    <cofactor evidence="1">
        <name>Mn(2+)</name>
        <dbReference type="ChEBI" id="CHEBI:29035"/>
    </cofactor>
</comment>
<keyword evidence="1" id="KW-0464">Manganese</keyword>
<evidence type="ECO:0000256" key="1">
    <source>
        <dbReference type="RuleBase" id="RU365033"/>
    </source>
</evidence>
<keyword evidence="1" id="KW-0460">Magnesium</keyword>
<dbReference type="PANTHER" id="PTHR15749:SF4">
    <property type="entry name" value="FANCONI-ASSOCIATED NUCLEASE 1"/>
    <property type="match status" value="1"/>
</dbReference>
<dbReference type="EC" id="3.1.4.1" evidence="1"/>
<feature type="compositionally biased region" description="Polar residues" evidence="2">
    <location>
        <begin position="85"/>
        <end position="103"/>
    </location>
</feature>
<comment type="catalytic activity">
    <reaction evidence="1">
        <text>Hydrolytically removes 5'-nucleotides successively from the 3'-hydroxy termini of 3'-hydroxy-terminated oligonucleotides.</text>
        <dbReference type="EC" id="3.1.4.1"/>
    </reaction>
</comment>
<evidence type="ECO:0000313" key="4">
    <source>
        <dbReference type="WBParaSite" id="MhA1_Contig1186.frz3.gene1"/>
    </source>
</evidence>
<keyword evidence="1" id="KW-0540">Nuclease</keyword>